<accession>A0A427XNT6</accession>
<gene>
    <name evidence="8" type="ORF">EHS24_009080</name>
</gene>
<dbReference type="Proteomes" id="UP000279236">
    <property type="component" value="Unassembled WGS sequence"/>
</dbReference>
<proteinExistence type="inferred from homology"/>
<keyword evidence="7" id="KW-0175">Coiled coil</keyword>
<keyword evidence="3" id="KW-0507">mRNA processing</keyword>
<dbReference type="InterPro" id="IPR008409">
    <property type="entry name" value="SPF27"/>
</dbReference>
<dbReference type="GO" id="GO:0008380">
    <property type="term" value="P:RNA splicing"/>
    <property type="evidence" value="ECO:0007669"/>
    <property type="project" value="UniProtKB-KW"/>
</dbReference>
<keyword evidence="9" id="KW-1185">Reference proteome</keyword>
<evidence type="ECO:0000256" key="3">
    <source>
        <dbReference type="ARBA" id="ARBA00022664"/>
    </source>
</evidence>
<protein>
    <recommendedName>
        <fullName evidence="10">Pre-mRNA-splicing factor SPF27</fullName>
    </recommendedName>
</protein>
<dbReference type="GO" id="GO:0071013">
    <property type="term" value="C:catalytic step 2 spliceosome"/>
    <property type="evidence" value="ECO:0007669"/>
    <property type="project" value="TreeGrafter"/>
</dbReference>
<dbReference type="GO" id="GO:0000974">
    <property type="term" value="C:Prp19 complex"/>
    <property type="evidence" value="ECO:0007669"/>
    <property type="project" value="TreeGrafter"/>
</dbReference>
<comment type="caution">
    <text evidence="8">The sequence shown here is derived from an EMBL/GenBank/DDBJ whole genome shotgun (WGS) entry which is preliminary data.</text>
</comment>
<name>A0A427XNT6_9TREE</name>
<keyword evidence="4" id="KW-0747">Spliceosome</keyword>
<evidence type="ECO:0008006" key="10">
    <source>
        <dbReference type="Google" id="ProtNLM"/>
    </source>
</evidence>
<keyword evidence="6" id="KW-0539">Nucleus</keyword>
<sequence length="217" mass="23963">MSTSNIDALPYYDKQVEDPAVKARAQALIEAELRSTPVVSDDDPRLPANVDVFPKNAALASLLDNYAEEPIRAIDASKYNPPSVAEGASLEELAEAVNRGRIGEGHMSLRNENVGVLQTYGPNAWLVRNYQLNSQLTELQGTLTNLKEQVTEVNRARRVYQEEQGEHLGRLENRWGDLVSSSVQLEMACTAMNSEVAGLREREAELRAEVEALEAQA</sequence>
<keyword evidence="5" id="KW-0508">mRNA splicing</keyword>
<dbReference type="Pfam" id="PF05700">
    <property type="entry name" value="BCAS2"/>
    <property type="match status" value="1"/>
</dbReference>
<comment type="subcellular location">
    <subcellularLocation>
        <location evidence="1">Nucleus</location>
    </subcellularLocation>
</comment>
<comment type="similarity">
    <text evidence="2">Belongs to the SPF27 family.</text>
</comment>
<evidence type="ECO:0000256" key="1">
    <source>
        <dbReference type="ARBA" id="ARBA00004123"/>
    </source>
</evidence>
<evidence type="ECO:0000256" key="7">
    <source>
        <dbReference type="SAM" id="Coils"/>
    </source>
</evidence>
<dbReference type="GO" id="GO:0006397">
    <property type="term" value="P:mRNA processing"/>
    <property type="evidence" value="ECO:0007669"/>
    <property type="project" value="UniProtKB-KW"/>
</dbReference>
<feature type="coiled-coil region" evidence="7">
    <location>
        <begin position="129"/>
        <end position="216"/>
    </location>
</feature>
<organism evidence="8 9">
    <name type="scientific">Apiotrichum porosum</name>
    <dbReference type="NCBI Taxonomy" id="105984"/>
    <lineage>
        <taxon>Eukaryota</taxon>
        <taxon>Fungi</taxon>
        <taxon>Dikarya</taxon>
        <taxon>Basidiomycota</taxon>
        <taxon>Agaricomycotina</taxon>
        <taxon>Tremellomycetes</taxon>
        <taxon>Trichosporonales</taxon>
        <taxon>Trichosporonaceae</taxon>
        <taxon>Apiotrichum</taxon>
    </lineage>
</organism>
<evidence type="ECO:0000313" key="9">
    <source>
        <dbReference type="Proteomes" id="UP000279236"/>
    </source>
</evidence>
<evidence type="ECO:0000256" key="2">
    <source>
        <dbReference type="ARBA" id="ARBA00010788"/>
    </source>
</evidence>
<evidence type="ECO:0000313" key="8">
    <source>
        <dbReference type="EMBL" id="RSH80500.1"/>
    </source>
</evidence>
<dbReference type="PANTHER" id="PTHR13296:SF0">
    <property type="entry name" value="PRE-MRNA-SPLICING FACTOR SPF27"/>
    <property type="match status" value="1"/>
</dbReference>
<reference evidence="8 9" key="1">
    <citation type="submission" date="2018-11" db="EMBL/GenBank/DDBJ databases">
        <title>Genome sequence of Apiotrichum porosum DSM 27194.</title>
        <authorList>
            <person name="Aliyu H."/>
            <person name="Gorte O."/>
            <person name="Ochsenreither K."/>
        </authorList>
    </citation>
    <scope>NUCLEOTIDE SEQUENCE [LARGE SCALE GENOMIC DNA]</scope>
    <source>
        <strain evidence="8 9">DSM 27194</strain>
    </source>
</reference>
<dbReference type="OrthoDB" id="205794at2759"/>
<dbReference type="RefSeq" id="XP_028475447.1">
    <property type="nucleotide sequence ID" value="XM_028624375.1"/>
</dbReference>
<evidence type="ECO:0000256" key="5">
    <source>
        <dbReference type="ARBA" id="ARBA00023187"/>
    </source>
</evidence>
<dbReference type="PANTHER" id="PTHR13296">
    <property type="entry name" value="BCAS2 PROTEIN"/>
    <property type="match status" value="1"/>
</dbReference>
<dbReference type="AlphaFoldDB" id="A0A427XNT6"/>
<dbReference type="STRING" id="105984.A0A427XNT6"/>
<dbReference type="GO" id="GO:0071011">
    <property type="term" value="C:precatalytic spliceosome"/>
    <property type="evidence" value="ECO:0007669"/>
    <property type="project" value="TreeGrafter"/>
</dbReference>
<dbReference type="EMBL" id="RSCE01000008">
    <property type="protein sequence ID" value="RSH80500.1"/>
    <property type="molecule type" value="Genomic_DNA"/>
</dbReference>
<dbReference type="GeneID" id="39593623"/>
<evidence type="ECO:0000256" key="4">
    <source>
        <dbReference type="ARBA" id="ARBA00022728"/>
    </source>
</evidence>
<evidence type="ECO:0000256" key="6">
    <source>
        <dbReference type="ARBA" id="ARBA00023242"/>
    </source>
</evidence>